<dbReference type="PANTHER" id="PTHR38032:SF1">
    <property type="entry name" value="RNA-BINDING PROTEIN KHPB N-TERMINAL DOMAIN-CONTAINING PROTEIN"/>
    <property type="match status" value="1"/>
</dbReference>
<name>K0J4I1_AMPXN</name>
<accession>K0J4I1</accession>
<dbReference type="STRING" id="698758.AXY_14740"/>
<dbReference type="PANTHER" id="PTHR38032">
    <property type="entry name" value="POLYMERASE-RELATED"/>
    <property type="match status" value="1"/>
</dbReference>
<dbReference type="KEGG" id="axl:AXY_14740"/>
<dbReference type="Proteomes" id="UP000006294">
    <property type="component" value="Chromosome"/>
</dbReference>
<proteinExistence type="predicted"/>
<evidence type="ECO:0000313" key="4">
    <source>
        <dbReference type="Proteomes" id="UP000006294"/>
    </source>
</evidence>
<sequence length="456" mass="50479">MVDLNDHFILFVSEDKMAATIQLLEPYDADKINEKLIREWLSENKIVSGINNEAISQIASQCNESDFPVSIAKGKAPVDGIDGKITFLSEQNDEIDIDDKRSFRDIKRIPSIEVNEKIAYITDPIDGDFGYDIFGKKLPYRKARPVKMRAGKNVVYNETDKAFYSEIKGKLSVTGNRINVHNVYEVNEDLSMKTGNISFVGSIVIRGNVPTGYRVEAEGDIHVYGLVEASYLKAGGNITISEGVAGLKKAEIIAGGDINIGYINQATVEAGHNIIVNNSIIHGECVAKNHIYCHSGSIIGGTCSAGVTIEAKEVGNKMDTKTEISIGVNKAEFDLETQLESAKRTLMSEITKLKKLGDGLERKARTGGGLTSRERILLLKQKNSLHVTKDKLAKIEQKIDSLNVNLGDEEIARLIVTRALYPNVELRFGKYQRTTDSIYKYTQVYIEDGEIEIKPL</sequence>
<reference evidence="3 4" key="1">
    <citation type="submission" date="2011-01" db="EMBL/GenBank/DDBJ databases">
        <title>Whole genome sequence of Amphibacillus xylinus NBRC 15112.</title>
        <authorList>
            <person name="Nakazawa H."/>
            <person name="Katano Y."/>
            <person name="Nakamura S."/>
            <person name="Sasagawa M."/>
            <person name="Fukada J."/>
            <person name="Arai T."/>
            <person name="Sasakura N."/>
            <person name="Mochizuki D."/>
            <person name="Hosoyama A."/>
            <person name="Harada K."/>
            <person name="Horikawa H."/>
            <person name="Kato Y."/>
            <person name="Harada T."/>
            <person name="Sasaki K."/>
            <person name="Sekiguchi M."/>
            <person name="Hodoyama M."/>
            <person name="Nishiko R."/>
            <person name="Narita H."/>
            <person name="Hanamaki A."/>
            <person name="Hata C."/>
            <person name="Konno Y."/>
            <person name="Niimura Y."/>
            <person name="Yamazaki S."/>
            <person name="Fujita N."/>
        </authorList>
    </citation>
    <scope>NUCLEOTIDE SEQUENCE [LARGE SCALE GENOMIC DNA]</scope>
    <source>
        <strain evidence="4">ATCC 51415 / DSM 6626 / JCM 7361 / LMG 17667 / NBRC 15112 / Ep01</strain>
    </source>
</reference>
<dbReference type="InterPro" id="IPR046865">
    <property type="entry name" value="FapA_b_solenoid"/>
</dbReference>
<feature type="coiled-coil region" evidence="1">
    <location>
        <begin position="385"/>
        <end position="412"/>
    </location>
</feature>
<dbReference type="EMBL" id="AP012050">
    <property type="protein sequence ID" value="BAM47606.1"/>
    <property type="molecule type" value="Genomic_DNA"/>
</dbReference>
<evidence type="ECO:0000256" key="1">
    <source>
        <dbReference type="SAM" id="Coils"/>
    </source>
</evidence>
<protein>
    <recommendedName>
        <fullName evidence="2">Flagellar Assembly Protein A N-terminal region domain-containing protein</fullName>
    </recommendedName>
</protein>
<feature type="domain" description="Flagellar Assembly Protein A N-terminal region" evidence="2">
    <location>
        <begin position="11"/>
        <end position="175"/>
    </location>
</feature>
<dbReference type="RefSeq" id="WP_015010205.1">
    <property type="nucleotide sequence ID" value="NC_018704.1"/>
</dbReference>
<keyword evidence="4" id="KW-1185">Reference proteome</keyword>
<evidence type="ECO:0000259" key="2">
    <source>
        <dbReference type="Pfam" id="PF20250"/>
    </source>
</evidence>
<dbReference type="AlphaFoldDB" id="K0J4I1"/>
<evidence type="ECO:0000313" key="3">
    <source>
        <dbReference type="EMBL" id="BAM47606.1"/>
    </source>
</evidence>
<dbReference type="eggNOG" id="COG1315">
    <property type="taxonomic scope" value="Bacteria"/>
</dbReference>
<dbReference type="Pfam" id="PF03961">
    <property type="entry name" value="FapA"/>
    <property type="match status" value="1"/>
</dbReference>
<gene>
    <name evidence="3" type="ordered locus">AXY_14740</name>
</gene>
<dbReference type="InterPro" id="IPR046866">
    <property type="entry name" value="FapA_N"/>
</dbReference>
<keyword evidence="1" id="KW-0175">Coiled coil</keyword>
<dbReference type="Pfam" id="PF20250">
    <property type="entry name" value="FapA_N"/>
    <property type="match status" value="1"/>
</dbReference>
<dbReference type="InterPro" id="IPR005646">
    <property type="entry name" value="FapA"/>
</dbReference>
<organism evidence="3 4">
    <name type="scientific">Amphibacillus xylanus (strain ATCC 51415 / DSM 6626 / JCM 7361 / LMG 17667 / NBRC 15112 / Ep01)</name>
    <dbReference type="NCBI Taxonomy" id="698758"/>
    <lineage>
        <taxon>Bacteria</taxon>
        <taxon>Bacillati</taxon>
        <taxon>Bacillota</taxon>
        <taxon>Bacilli</taxon>
        <taxon>Bacillales</taxon>
        <taxon>Bacillaceae</taxon>
        <taxon>Amphibacillus</taxon>
    </lineage>
</organism>
<dbReference type="HOGENOM" id="CLU_026157_1_1_9"/>
<dbReference type="OrthoDB" id="9816426at2"/>